<dbReference type="AlphaFoldDB" id="X0WR58"/>
<sequence length="104" mass="11647">MPPWLGILQELADAPAGSIILVDEAYLSFFSRDSQSGANKEITRIVNLTRQKNICLIFVAHESRHLEKNILSGIDTLIFKKPAPLQIGLDRSFLKPYLLKAQKA</sequence>
<organism evidence="1">
    <name type="scientific">marine sediment metagenome</name>
    <dbReference type="NCBI Taxonomy" id="412755"/>
    <lineage>
        <taxon>unclassified sequences</taxon>
        <taxon>metagenomes</taxon>
        <taxon>ecological metagenomes</taxon>
    </lineage>
</organism>
<dbReference type="InterPro" id="IPR027417">
    <property type="entry name" value="P-loop_NTPase"/>
</dbReference>
<evidence type="ECO:0008006" key="2">
    <source>
        <dbReference type="Google" id="ProtNLM"/>
    </source>
</evidence>
<name>X0WR58_9ZZZZ</name>
<proteinExistence type="predicted"/>
<dbReference type="EMBL" id="BARS01040226">
    <property type="protein sequence ID" value="GAG33439.1"/>
    <property type="molecule type" value="Genomic_DNA"/>
</dbReference>
<protein>
    <recommendedName>
        <fullName evidence="2">Zona occludens toxin N-terminal domain-containing protein</fullName>
    </recommendedName>
</protein>
<reference evidence="1" key="1">
    <citation type="journal article" date="2014" name="Front. Microbiol.">
        <title>High frequency of phylogenetically diverse reductive dehalogenase-homologous genes in deep subseafloor sedimentary metagenomes.</title>
        <authorList>
            <person name="Kawai M."/>
            <person name="Futagami T."/>
            <person name="Toyoda A."/>
            <person name="Takaki Y."/>
            <person name="Nishi S."/>
            <person name="Hori S."/>
            <person name="Arai W."/>
            <person name="Tsubouchi T."/>
            <person name="Morono Y."/>
            <person name="Uchiyama I."/>
            <person name="Ito T."/>
            <person name="Fujiyama A."/>
            <person name="Inagaki F."/>
            <person name="Takami H."/>
        </authorList>
    </citation>
    <scope>NUCLEOTIDE SEQUENCE</scope>
    <source>
        <strain evidence="1">Expedition CK06-06</strain>
    </source>
</reference>
<dbReference type="Gene3D" id="3.40.50.300">
    <property type="entry name" value="P-loop containing nucleotide triphosphate hydrolases"/>
    <property type="match status" value="1"/>
</dbReference>
<accession>X0WR58</accession>
<comment type="caution">
    <text evidence="1">The sequence shown here is derived from an EMBL/GenBank/DDBJ whole genome shotgun (WGS) entry which is preliminary data.</text>
</comment>
<feature type="non-terminal residue" evidence="1">
    <location>
        <position position="104"/>
    </location>
</feature>
<gene>
    <name evidence="1" type="ORF">S01H1_61356</name>
</gene>
<evidence type="ECO:0000313" key="1">
    <source>
        <dbReference type="EMBL" id="GAG33439.1"/>
    </source>
</evidence>